<reference evidence="2 3" key="1">
    <citation type="submission" date="2023-04" db="EMBL/GenBank/DDBJ databases">
        <authorList>
            <person name="Hsu D."/>
        </authorList>
    </citation>
    <scope>NUCLEOTIDE SEQUENCE [LARGE SCALE GENOMIC DNA]</scope>
    <source>
        <strain evidence="2 3">MK1</strain>
    </source>
</reference>
<sequence length="185" mass="20707">MDIIKVDEKKIPKVRDEIVLAAIIVWNFYMVNRLAPYIPQSMPVQLTMGGRIPGHIAKSWWSINIYGLAALVLFVIFSSIIWIGRRSLDDDLPTGNSAVSATSFDEWAQGTVKVALNGCRFINAAAVVLLSYVGYARMQVIIGNWQGLGIAFWVFFIFLVVGITLLMGQILWLFLNRPVRSNTSD</sequence>
<dbReference type="Proteomes" id="UP001329915">
    <property type="component" value="Chromosome"/>
</dbReference>
<accession>A0AAU0UUW5</accession>
<keyword evidence="1" id="KW-1133">Transmembrane helix</keyword>
<dbReference type="AlphaFoldDB" id="A0AAU0UUW5"/>
<dbReference type="EMBL" id="CP121694">
    <property type="protein sequence ID" value="WRO23068.1"/>
    <property type="molecule type" value="Genomic_DNA"/>
</dbReference>
<dbReference type="KEGG" id="dbc:MFMK1_002915"/>
<evidence type="ECO:0000256" key="1">
    <source>
        <dbReference type="SAM" id="Phobius"/>
    </source>
</evidence>
<feature type="transmembrane region" description="Helical" evidence="1">
    <location>
        <begin position="59"/>
        <end position="83"/>
    </location>
</feature>
<protein>
    <submittedName>
        <fullName evidence="2">Uncharacterized protein</fullName>
    </submittedName>
</protein>
<feature type="transmembrane region" description="Helical" evidence="1">
    <location>
        <begin position="121"/>
        <end position="138"/>
    </location>
</feature>
<proteinExistence type="predicted"/>
<evidence type="ECO:0000313" key="2">
    <source>
        <dbReference type="EMBL" id="WRO23068.1"/>
    </source>
</evidence>
<dbReference type="RefSeq" id="WP_366922455.1">
    <property type="nucleotide sequence ID" value="NZ_CP121694.1"/>
</dbReference>
<keyword evidence="3" id="KW-1185">Reference proteome</keyword>
<name>A0AAU0UUW5_9FIRM</name>
<keyword evidence="1" id="KW-0472">Membrane</keyword>
<gene>
    <name evidence="2" type="ORF">MFMK1_002915</name>
</gene>
<keyword evidence="1" id="KW-0812">Transmembrane</keyword>
<evidence type="ECO:0000313" key="3">
    <source>
        <dbReference type="Proteomes" id="UP001329915"/>
    </source>
</evidence>
<organism evidence="2 3">
    <name type="scientific">Metallumcola ferriviriculae</name>
    <dbReference type="NCBI Taxonomy" id="3039180"/>
    <lineage>
        <taxon>Bacteria</taxon>
        <taxon>Bacillati</taxon>
        <taxon>Bacillota</taxon>
        <taxon>Clostridia</taxon>
        <taxon>Neomoorellales</taxon>
        <taxon>Desulfitibacteraceae</taxon>
        <taxon>Metallumcola</taxon>
    </lineage>
</organism>
<feature type="transmembrane region" description="Helical" evidence="1">
    <location>
        <begin position="150"/>
        <end position="175"/>
    </location>
</feature>